<protein>
    <submittedName>
        <fullName evidence="1">Uncharacterized protein</fullName>
    </submittedName>
</protein>
<sequence>MAFVVGTPLCAHLRAGAAPRAAGRLATRRPPSPAGCPAAAAASPSAVLRMSSSENTSAPGAASVAPPRSAGSGGGPTAPVTDADVGNRSFQLIEMEDSEQAVSALYLRAADKGVDFGATSGPVPDSVTGEWALNEADGTLGLALTRNYDGDFSFSVTRFYKGHYERREGSSLVTVQGYIFQAEHPMEPENAVGFFSLVMATDDLPTEDYDVTKASAD</sequence>
<keyword evidence="2" id="KW-1185">Reference proteome</keyword>
<evidence type="ECO:0000313" key="2">
    <source>
        <dbReference type="Proteomes" id="UP000798662"/>
    </source>
</evidence>
<organism evidence="1 2">
    <name type="scientific">Pyropia yezoensis</name>
    <name type="common">Susabi-nori</name>
    <name type="synonym">Porphyra yezoensis</name>
    <dbReference type="NCBI Taxonomy" id="2788"/>
    <lineage>
        <taxon>Eukaryota</taxon>
        <taxon>Rhodophyta</taxon>
        <taxon>Bangiophyceae</taxon>
        <taxon>Bangiales</taxon>
        <taxon>Bangiaceae</taxon>
        <taxon>Pyropia</taxon>
    </lineage>
</organism>
<dbReference type="Proteomes" id="UP000798662">
    <property type="component" value="Chromosome 1"/>
</dbReference>
<reference evidence="1" key="1">
    <citation type="submission" date="2019-11" db="EMBL/GenBank/DDBJ databases">
        <title>Nori genome reveals adaptations in red seaweeds to the harsh intertidal environment.</title>
        <authorList>
            <person name="Wang D."/>
            <person name="Mao Y."/>
        </authorList>
    </citation>
    <scope>NUCLEOTIDE SEQUENCE</scope>
    <source>
        <tissue evidence="1">Gametophyte</tissue>
    </source>
</reference>
<gene>
    <name evidence="1" type="ORF">I4F81_002657</name>
</gene>
<accession>A0ACC3BQS2</accession>
<dbReference type="EMBL" id="CM020618">
    <property type="protein sequence ID" value="KAK1860066.1"/>
    <property type="molecule type" value="Genomic_DNA"/>
</dbReference>
<proteinExistence type="predicted"/>
<name>A0ACC3BQS2_PYRYE</name>
<evidence type="ECO:0000313" key="1">
    <source>
        <dbReference type="EMBL" id="KAK1860066.1"/>
    </source>
</evidence>
<comment type="caution">
    <text evidence="1">The sequence shown here is derived from an EMBL/GenBank/DDBJ whole genome shotgun (WGS) entry which is preliminary data.</text>
</comment>